<accession>A0ABZ2UZS0</accession>
<dbReference type="EMBL" id="CP150951">
    <property type="protein sequence ID" value="WZC47307.1"/>
    <property type="molecule type" value="Genomic_DNA"/>
</dbReference>
<proteinExistence type="predicted"/>
<reference evidence="2" key="1">
    <citation type="submission" date="2024-04" db="EMBL/GenBank/DDBJ databases">
        <title>Phylogenomic analyses of a clade within the roseobacter group suggest taxonomic reassignments of species of the genera Aestuariivita, Citreicella, Loktanella, Nautella, Pelagibaca, Ruegeria, Thalassobius, Thiobacimonas and Tropicibacter, and the proposal o.</title>
        <authorList>
            <person name="Jeon C.O."/>
        </authorList>
    </citation>
    <scope>NUCLEOTIDE SEQUENCE [LARGE SCALE GENOMIC DNA]</scope>
    <source>
        <strain evidence="2">BS5-3</strain>
    </source>
</reference>
<gene>
    <name evidence="1" type="ORF">AABB29_10150</name>
</gene>
<evidence type="ECO:0000313" key="2">
    <source>
        <dbReference type="Proteomes" id="UP001440612"/>
    </source>
</evidence>
<name>A0ABZ2UZS0_9RHOB</name>
<dbReference type="RefSeq" id="WP_341365428.1">
    <property type="nucleotide sequence ID" value="NZ_CP150951.2"/>
</dbReference>
<protein>
    <submittedName>
        <fullName evidence="1">Uncharacterized protein</fullName>
    </submittedName>
</protein>
<keyword evidence="2" id="KW-1185">Reference proteome</keyword>
<sequence>MPSQSALFIVSPKREEYRTHLGDQLYAPDILKDRVCLSAPRSKTDENPLDGYTSVLMDPLLSAEDFNSLEDVASFRAIIDTTSAEFPIESDLILKNAPEVEKYIRSWFVASSGSLIAGELSRNSFTSTSDSKSDIADDELASRLFSLQFSSLSINAAKTATDIAISHLSTFLPGKIDGG</sequence>
<evidence type="ECO:0000313" key="1">
    <source>
        <dbReference type="EMBL" id="WZC47307.1"/>
    </source>
</evidence>
<organism evidence="1 2">
    <name type="scientific">Yoonia phaeophyticola</name>
    <dbReference type="NCBI Taxonomy" id="3137369"/>
    <lineage>
        <taxon>Bacteria</taxon>
        <taxon>Pseudomonadati</taxon>
        <taxon>Pseudomonadota</taxon>
        <taxon>Alphaproteobacteria</taxon>
        <taxon>Rhodobacterales</taxon>
        <taxon>Paracoccaceae</taxon>
        <taxon>Yoonia</taxon>
    </lineage>
</organism>
<dbReference type="Proteomes" id="UP001440612">
    <property type="component" value="Chromosome"/>
</dbReference>